<evidence type="ECO:0000256" key="4">
    <source>
        <dbReference type="ARBA" id="ARBA00022556"/>
    </source>
</evidence>
<dbReference type="PANTHER" id="PTHR34990">
    <property type="entry name" value="UDP-2,3-DIACYLGLUCOSAMINE HYDROLASE-RELATED"/>
    <property type="match status" value="1"/>
</dbReference>
<keyword evidence="2 10" id="KW-0444">Lipid biosynthesis</keyword>
<dbReference type="Gene3D" id="3.60.21.10">
    <property type="match status" value="1"/>
</dbReference>
<evidence type="ECO:0000256" key="5">
    <source>
        <dbReference type="ARBA" id="ARBA00022723"/>
    </source>
</evidence>
<evidence type="ECO:0000313" key="12">
    <source>
        <dbReference type="EMBL" id="MFD2097583.1"/>
    </source>
</evidence>
<dbReference type="HAMAP" id="MF_00575">
    <property type="entry name" value="LpxH"/>
    <property type="match status" value="1"/>
</dbReference>
<dbReference type="InterPro" id="IPR004843">
    <property type="entry name" value="Calcineurin-like_PHP"/>
</dbReference>
<accession>A0ABW4XSY1</accession>
<evidence type="ECO:0000313" key="13">
    <source>
        <dbReference type="Proteomes" id="UP001597380"/>
    </source>
</evidence>
<sequence length="247" mass="28268">MSTLFISDLHLSTERPDITAAFIEFVETKAKQADALYVLGDLFDAWFGDDFEDECVVQVKQAFRNLVDNDVPVYFIHGNRDFLIKKRFARESGVTLLPEHAVVELYGQPVLLMHGDTLCTRDLDYQKFRRKSRTWWWQGFMLSLPQRLRKKIADDYRAKSKAATAMKRADIMDVTPSEVEKVMNDAGVKLLIHGHTHRPNVHQVELSQGQGQRVVLGDWYTQSSYLTLDSDGFDLHYAPLPTADATS</sequence>
<proteinExistence type="inferred from homology"/>
<protein>
    <recommendedName>
        <fullName evidence="10">UDP-2,3-diacylglucosamine hydrolase</fullName>
        <ecNumber evidence="10">3.6.1.54</ecNumber>
    </recommendedName>
    <alternativeName>
        <fullName evidence="10">UDP-2,3-diacylglucosamine diphosphatase</fullName>
    </alternativeName>
</protein>
<feature type="binding site" evidence="10">
    <location>
        <position position="114"/>
    </location>
    <ligand>
        <name>Mn(2+)</name>
        <dbReference type="ChEBI" id="CHEBI:29035"/>
        <label>2</label>
    </ligand>
</feature>
<gene>
    <name evidence="10 12" type="primary">lpxH</name>
    <name evidence="12" type="ORF">ACFSJ3_16450</name>
</gene>
<comment type="caution">
    <text evidence="12">The sequence shown here is derived from an EMBL/GenBank/DDBJ whole genome shotgun (WGS) entry which is preliminary data.</text>
</comment>
<evidence type="ECO:0000256" key="8">
    <source>
        <dbReference type="ARBA" id="ARBA00023136"/>
    </source>
</evidence>
<keyword evidence="9 10" id="KW-0464">Manganese</keyword>
<feature type="binding site" evidence="10">
    <location>
        <begin position="79"/>
        <end position="80"/>
    </location>
    <ligand>
        <name>substrate</name>
    </ligand>
</feature>
<dbReference type="RefSeq" id="WP_345341654.1">
    <property type="nucleotide sequence ID" value="NZ_BAABLI010000030.1"/>
</dbReference>
<organism evidence="12 13">
    <name type="scientific">Corallincola platygyrae</name>
    <dbReference type="NCBI Taxonomy" id="1193278"/>
    <lineage>
        <taxon>Bacteria</taxon>
        <taxon>Pseudomonadati</taxon>
        <taxon>Pseudomonadota</taxon>
        <taxon>Gammaproteobacteria</taxon>
        <taxon>Alteromonadales</taxon>
        <taxon>Psychromonadaceae</taxon>
        <taxon>Corallincola</taxon>
    </lineage>
</organism>
<keyword evidence="7 10" id="KW-0443">Lipid metabolism</keyword>
<dbReference type="InterPro" id="IPR029052">
    <property type="entry name" value="Metallo-depent_PP-like"/>
</dbReference>
<dbReference type="NCBIfam" id="NF003743">
    <property type="entry name" value="PRK05340.1"/>
    <property type="match status" value="1"/>
</dbReference>
<dbReference type="EC" id="3.6.1.54" evidence="10"/>
<keyword evidence="6 10" id="KW-0378">Hydrolase</keyword>
<comment type="pathway">
    <text evidence="10">Glycolipid biosynthesis; lipid IV(A) biosynthesis; lipid IV(A) from (3R)-3-hydroxytetradecanoyl-[acyl-carrier-protein] and UDP-N-acetyl-alpha-D-glucosamine: step 4/6.</text>
</comment>
<feature type="binding site" evidence="10">
    <location>
        <position position="195"/>
    </location>
    <ligand>
        <name>Mn(2+)</name>
        <dbReference type="ChEBI" id="CHEBI:29035"/>
        <label>2</label>
    </ligand>
</feature>
<feature type="binding site" evidence="10">
    <location>
        <position position="164"/>
    </location>
    <ligand>
        <name>substrate</name>
    </ligand>
</feature>
<feature type="binding site" evidence="10">
    <location>
        <position position="197"/>
    </location>
    <ligand>
        <name>Mn(2+)</name>
        <dbReference type="ChEBI" id="CHEBI:29035"/>
        <label>1</label>
    </ligand>
</feature>
<feature type="binding site" evidence="10">
    <location>
        <position position="167"/>
    </location>
    <ligand>
        <name>substrate</name>
    </ligand>
</feature>
<evidence type="ECO:0000256" key="3">
    <source>
        <dbReference type="ARBA" id="ARBA00022519"/>
    </source>
</evidence>
<comment type="similarity">
    <text evidence="10">Belongs to the LpxH family.</text>
</comment>
<evidence type="ECO:0000256" key="9">
    <source>
        <dbReference type="ARBA" id="ARBA00023211"/>
    </source>
</evidence>
<comment type="catalytic activity">
    <reaction evidence="10">
        <text>UDP-2-N,3-O-bis[(3R)-3-hydroxytetradecanoyl]-alpha-D-glucosamine + H2O = 2-N,3-O-bis[(3R)-3-hydroxytetradecanoyl]-alpha-D-glucosaminyl 1-phosphate + UMP + 2 H(+)</text>
        <dbReference type="Rhea" id="RHEA:25213"/>
        <dbReference type="ChEBI" id="CHEBI:15377"/>
        <dbReference type="ChEBI" id="CHEBI:15378"/>
        <dbReference type="ChEBI" id="CHEBI:57865"/>
        <dbReference type="ChEBI" id="CHEBI:57957"/>
        <dbReference type="ChEBI" id="CHEBI:78847"/>
        <dbReference type="EC" id="3.6.1.54"/>
    </reaction>
</comment>
<keyword evidence="3 10" id="KW-0997">Cell inner membrane</keyword>
<feature type="binding site" evidence="10">
    <location>
        <position position="8"/>
    </location>
    <ligand>
        <name>Mn(2+)</name>
        <dbReference type="ChEBI" id="CHEBI:29035"/>
        <label>1</label>
    </ligand>
</feature>
<feature type="domain" description="Calcineurin-like phosphoesterase" evidence="11">
    <location>
        <begin position="1"/>
        <end position="199"/>
    </location>
</feature>
<dbReference type="Proteomes" id="UP001597380">
    <property type="component" value="Unassembled WGS sequence"/>
</dbReference>
<feature type="binding site" evidence="10">
    <location>
        <position position="41"/>
    </location>
    <ligand>
        <name>Mn(2+)</name>
        <dbReference type="ChEBI" id="CHEBI:29035"/>
        <label>2</label>
    </ligand>
</feature>
<name>A0ABW4XSY1_9GAMM</name>
<feature type="binding site" evidence="10">
    <location>
        <position position="122"/>
    </location>
    <ligand>
        <name>substrate</name>
    </ligand>
</feature>
<evidence type="ECO:0000256" key="10">
    <source>
        <dbReference type="HAMAP-Rule" id="MF_00575"/>
    </source>
</evidence>
<dbReference type="Pfam" id="PF00149">
    <property type="entry name" value="Metallophos"/>
    <property type="match status" value="1"/>
</dbReference>
<dbReference type="EMBL" id="JBHUHT010000026">
    <property type="protein sequence ID" value="MFD2097583.1"/>
    <property type="molecule type" value="Genomic_DNA"/>
</dbReference>
<dbReference type="NCBIfam" id="TIGR01854">
    <property type="entry name" value="lipid_A_lpxH"/>
    <property type="match status" value="1"/>
</dbReference>
<evidence type="ECO:0000259" key="11">
    <source>
        <dbReference type="Pfam" id="PF00149"/>
    </source>
</evidence>
<keyword evidence="4 10" id="KW-0441">Lipid A biosynthesis</keyword>
<dbReference type="SUPFAM" id="SSF56300">
    <property type="entry name" value="Metallo-dependent phosphatases"/>
    <property type="match status" value="1"/>
</dbReference>
<comment type="function">
    <text evidence="10">Hydrolyzes the pyrophosphate bond of UDP-2,3-diacylglucosamine to yield 2,3-diacylglucosamine 1-phosphate (lipid X) and UMP by catalyzing the attack of water at the alpha-P atom. Involved in the biosynthesis of lipid A, a phosphorylated glycolipid that anchors the lipopolysaccharide to the outer membrane of the cell.</text>
</comment>
<evidence type="ECO:0000256" key="2">
    <source>
        <dbReference type="ARBA" id="ARBA00022516"/>
    </source>
</evidence>
<keyword evidence="13" id="KW-1185">Reference proteome</keyword>
<comment type="subcellular location">
    <subcellularLocation>
        <location evidence="10">Cell inner membrane</location>
        <topology evidence="10">Peripheral membrane protein</topology>
        <orientation evidence="10">Cytoplasmic side</orientation>
    </subcellularLocation>
</comment>
<evidence type="ECO:0000256" key="6">
    <source>
        <dbReference type="ARBA" id="ARBA00022801"/>
    </source>
</evidence>
<evidence type="ECO:0000256" key="7">
    <source>
        <dbReference type="ARBA" id="ARBA00023098"/>
    </source>
</evidence>
<feature type="binding site" evidence="10">
    <location>
        <position position="10"/>
    </location>
    <ligand>
        <name>Mn(2+)</name>
        <dbReference type="ChEBI" id="CHEBI:29035"/>
        <label>1</label>
    </ligand>
</feature>
<keyword evidence="5 10" id="KW-0479">Metal-binding</keyword>
<reference evidence="13" key="1">
    <citation type="journal article" date="2019" name="Int. J. Syst. Evol. Microbiol.">
        <title>The Global Catalogue of Microorganisms (GCM) 10K type strain sequencing project: providing services to taxonomists for standard genome sequencing and annotation.</title>
        <authorList>
            <consortium name="The Broad Institute Genomics Platform"/>
            <consortium name="The Broad Institute Genome Sequencing Center for Infectious Disease"/>
            <person name="Wu L."/>
            <person name="Ma J."/>
        </authorList>
    </citation>
    <scope>NUCLEOTIDE SEQUENCE [LARGE SCALE GENOMIC DNA]</scope>
    <source>
        <strain evidence="13">CGMCC 1.10992</strain>
    </source>
</reference>
<keyword evidence="8 10" id="KW-0472">Membrane</keyword>
<dbReference type="CDD" id="cd07398">
    <property type="entry name" value="MPP_YbbF-LpxH"/>
    <property type="match status" value="1"/>
</dbReference>
<dbReference type="GO" id="GO:0016787">
    <property type="term" value="F:hydrolase activity"/>
    <property type="evidence" value="ECO:0007669"/>
    <property type="project" value="UniProtKB-KW"/>
</dbReference>
<comment type="cofactor">
    <cofactor evidence="10">
        <name>Mn(2+)</name>
        <dbReference type="ChEBI" id="CHEBI:29035"/>
    </cofactor>
    <text evidence="10">Binds 2 Mn(2+) ions per subunit in a binuclear metal center.</text>
</comment>
<dbReference type="PANTHER" id="PTHR34990:SF1">
    <property type="entry name" value="UDP-2,3-DIACYLGLUCOSAMINE HYDROLASE"/>
    <property type="match status" value="1"/>
</dbReference>
<dbReference type="InterPro" id="IPR010138">
    <property type="entry name" value="UDP-diacylglucosamine_Hdrlase"/>
</dbReference>
<keyword evidence="1 10" id="KW-1003">Cell membrane</keyword>
<feature type="binding site" evidence="10">
    <location>
        <position position="79"/>
    </location>
    <ligand>
        <name>Mn(2+)</name>
        <dbReference type="ChEBI" id="CHEBI:29035"/>
        <label>2</label>
    </ligand>
</feature>
<evidence type="ECO:0000256" key="1">
    <source>
        <dbReference type="ARBA" id="ARBA00022475"/>
    </source>
</evidence>
<dbReference type="InterPro" id="IPR043461">
    <property type="entry name" value="LpxH-like"/>
</dbReference>
<feature type="binding site" evidence="10">
    <location>
        <position position="41"/>
    </location>
    <ligand>
        <name>Mn(2+)</name>
        <dbReference type="ChEBI" id="CHEBI:29035"/>
        <label>1</label>
    </ligand>
</feature>
<feature type="binding site" evidence="10">
    <location>
        <position position="160"/>
    </location>
    <ligand>
        <name>substrate</name>
    </ligand>
</feature>
<feature type="binding site" evidence="10">
    <location>
        <position position="195"/>
    </location>
    <ligand>
        <name>substrate</name>
    </ligand>
</feature>